<evidence type="ECO:0000256" key="1">
    <source>
        <dbReference type="ARBA" id="ARBA00022859"/>
    </source>
</evidence>
<evidence type="ECO:0000259" key="5">
    <source>
        <dbReference type="PROSITE" id="PS50835"/>
    </source>
</evidence>
<feature type="domain" description="Ig-like" evidence="5">
    <location>
        <begin position="1"/>
        <end position="86"/>
    </location>
</feature>
<sequence>MTQSPASLSVSLGESVTITCLASQNIGSWLAWYQQKPGNPPKLLIYYAKNLANGVPSRFSGTGSGTQFSLKISSLQPEDVADYYCQQYDNTPPTVIQVMTKTTQGSRSEKSLGCPKWSFWYLQLL</sequence>
<proteinExistence type="predicted"/>
<dbReference type="SMART" id="SM00406">
    <property type="entry name" value="IGv"/>
    <property type="match status" value="1"/>
</dbReference>
<dbReference type="InterPro" id="IPR007110">
    <property type="entry name" value="Ig-like_dom"/>
</dbReference>
<organism evidence="6 7">
    <name type="scientific">Peromyscus maniculatus bairdii</name>
    <name type="common">Prairie deer mouse</name>
    <dbReference type="NCBI Taxonomy" id="230844"/>
    <lineage>
        <taxon>Eukaryota</taxon>
        <taxon>Metazoa</taxon>
        <taxon>Chordata</taxon>
        <taxon>Craniata</taxon>
        <taxon>Vertebrata</taxon>
        <taxon>Euteleostomi</taxon>
        <taxon>Mammalia</taxon>
        <taxon>Eutheria</taxon>
        <taxon>Euarchontoglires</taxon>
        <taxon>Glires</taxon>
        <taxon>Rodentia</taxon>
        <taxon>Myomorpha</taxon>
        <taxon>Muroidea</taxon>
        <taxon>Cricetidae</taxon>
        <taxon>Neotominae</taxon>
        <taxon>Peromyscus</taxon>
    </lineage>
</organism>
<dbReference type="InterPro" id="IPR003599">
    <property type="entry name" value="Ig_sub"/>
</dbReference>
<accession>A0A8C8URM5</accession>
<keyword evidence="7" id="KW-1185">Reference proteome</keyword>
<evidence type="ECO:0000256" key="2">
    <source>
        <dbReference type="ARBA" id="ARBA00023130"/>
    </source>
</evidence>
<dbReference type="SMART" id="SM00409">
    <property type="entry name" value="IG"/>
    <property type="match status" value="1"/>
</dbReference>
<reference evidence="6" key="3">
    <citation type="submission" date="2025-09" db="UniProtKB">
        <authorList>
            <consortium name="Ensembl"/>
        </authorList>
    </citation>
    <scope>IDENTIFICATION</scope>
</reference>
<keyword evidence="3" id="KW-1015">Disulfide bond</keyword>
<keyword evidence="4" id="KW-1280">Immunoglobulin</keyword>
<dbReference type="Ensembl" id="ENSPEMT00000039062.1">
    <property type="protein sequence ID" value="ENSPEMP00000035201.1"/>
    <property type="gene ID" value="ENSPEMG00000030232.1"/>
</dbReference>
<dbReference type="GO" id="GO:0002250">
    <property type="term" value="P:adaptive immune response"/>
    <property type="evidence" value="ECO:0007669"/>
    <property type="project" value="UniProtKB-KW"/>
</dbReference>
<reference evidence="6 7" key="1">
    <citation type="submission" date="2018-10" db="EMBL/GenBank/DDBJ databases">
        <title>Improved assembly of the deer mouse Peromyscus maniculatus genome.</title>
        <authorList>
            <person name="Lassance J.-M."/>
            <person name="Hoekstra H.E."/>
        </authorList>
    </citation>
    <scope>NUCLEOTIDE SEQUENCE [LARGE SCALE GENOMIC DNA]</scope>
</reference>
<dbReference type="InterPro" id="IPR036179">
    <property type="entry name" value="Ig-like_dom_sf"/>
</dbReference>
<evidence type="ECO:0000313" key="7">
    <source>
        <dbReference type="Proteomes" id="UP000694547"/>
    </source>
</evidence>
<dbReference type="InterPro" id="IPR013783">
    <property type="entry name" value="Ig-like_fold"/>
</dbReference>
<name>A0A8C8URM5_PERMB</name>
<dbReference type="GO" id="GO:0005576">
    <property type="term" value="C:extracellular region"/>
    <property type="evidence" value="ECO:0007669"/>
    <property type="project" value="UniProtKB-ARBA"/>
</dbReference>
<dbReference type="GO" id="GO:0005886">
    <property type="term" value="C:plasma membrane"/>
    <property type="evidence" value="ECO:0007669"/>
    <property type="project" value="UniProtKB-ARBA"/>
</dbReference>
<dbReference type="AlphaFoldDB" id="A0A8C8URM5"/>
<dbReference type="Pfam" id="PF07686">
    <property type="entry name" value="V-set"/>
    <property type="match status" value="1"/>
</dbReference>
<keyword evidence="1" id="KW-0391">Immunity</keyword>
<dbReference type="FunFam" id="2.60.40.10:FF:000212">
    <property type="entry name" value="Immunoglobulin kappa chain variable 12-38"/>
    <property type="match status" value="1"/>
</dbReference>
<protein>
    <recommendedName>
        <fullName evidence="5">Ig-like domain-containing protein</fullName>
    </recommendedName>
</protein>
<keyword evidence="2" id="KW-1064">Adaptive immunity</keyword>
<reference evidence="6" key="2">
    <citation type="submission" date="2025-08" db="UniProtKB">
        <authorList>
            <consortium name="Ensembl"/>
        </authorList>
    </citation>
    <scope>IDENTIFICATION</scope>
</reference>
<dbReference type="Proteomes" id="UP000694547">
    <property type="component" value="Chromosome 3"/>
</dbReference>
<dbReference type="InterPro" id="IPR013106">
    <property type="entry name" value="Ig_V-set"/>
</dbReference>
<dbReference type="GeneTree" id="ENSGT00940000153924"/>
<evidence type="ECO:0000256" key="3">
    <source>
        <dbReference type="ARBA" id="ARBA00023157"/>
    </source>
</evidence>
<dbReference type="InterPro" id="IPR050150">
    <property type="entry name" value="IgV_Light_Chain"/>
</dbReference>
<evidence type="ECO:0000256" key="4">
    <source>
        <dbReference type="ARBA" id="ARBA00043265"/>
    </source>
</evidence>
<dbReference type="Gene3D" id="2.60.40.10">
    <property type="entry name" value="Immunoglobulins"/>
    <property type="match status" value="1"/>
</dbReference>
<evidence type="ECO:0000313" key="6">
    <source>
        <dbReference type="Ensembl" id="ENSPEMP00000035201.1"/>
    </source>
</evidence>
<dbReference type="PROSITE" id="PS50835">
    <property type="entry name" value="IG_LIKE"/>
    <property type="match status" value="1"/>
</dbReference>
<dbReference type="GO" id="GO:0019814">
    <property type="term" value="C:immunoglobulin complex"/>
    <property type="evidence" value="ECO:0007669"/>
    <property type="project" value="UniProtKB-KW"/>
</dbReference>
<dbReference type="PANTHER" id="PTHR23267">
    <property type="entry name" value="IMMUNOGLOBULIN LIGHT CHAIN"/>
    <property type="match status" value="1"/>
</dbReference>
<dbReference type="SUPFAM" id="SSF48726">
    <property type="entry name" value="Immunoglobulin"/>
    <property type="match status" value="1"/>
</dbReference>